<evidence type="ECO:0000313" key="2">
    <source>
        <dbReference type="WBParaSite" id="PS1159_v2.g2693.t1"/>
    </source>
</evidence>
<dbReference type="Proteomes" id="UP000887580">
    <property type="component" value="Unplaced"/>
</dbReference>
<organism evidence="1 2">
    <name type="scientific">Panagrolaimus sp. PS1159</name>
    <dbReference type="NCBI Taxonomy" id="55785"/>
    <lineage>
        <taxon>Eukaryota</taxon>
        <taxon>Metazoa</taxon>
        <taxon>Ecdysozoa</taxon>
        <taxon>Nematoda</taxon>
        <taxon>Chromadorea</taxon>
        <taxon>Rhabditida</taxon>
        <taxon>Tylenchina</taxon>
        <taxon>Panagrolaimomorpha</taxon>
        <taxon>Panagrolaimoidea</taxon>
        <taxon>Panagrolaimidae</taxon>
        <taxon>Panagrolaimus</taxon>
    </lineage>
</organism>
<proteinExistence type="predicted"/>
<evidence type="ECO:0000313" key="1">
    <source>
        <dbReference type="Proteomes" id="UP000887580"/>
    </source>
</evidence>
<dbReference type="WBParaSite" id="PS1159_v2.g2693.t1">
    <property type="protein sequence ID" value="PS1159_v2.g2693.t1"/>
    <property type="gene ID" value="PS1159_v2.g2693"/>
</dbReference>
<accession>A0AC35G976</accession>
<protein>
    <submittedName>
        <fullName evidence="2">G-protein coupled receptors family 1 profile domain-containing protein</fullName>
    </submittedName>
</protein>
<name>A0AC35G976_9BILA</name>
<reference evidence="2" key="1">
    <citation type="submission" date="2022-11" db="UniProtKB">
        <authorList>
            <consortium name="WormBaseParasite"/>
        </authorList>
    </citation>
    <scope>IDENTIFICATION</scope>
</reference>
<sequence>MELDTTTIVYIVAEILLSIEISISNALVLWVYFRSNQVRTPTNAFIFSLALADFLAGSIGIPVTVFSVVDYRYLVYVIFFATIVLPTLLIVFCYASIYSRIRYEEKQIKCLLRASERQRRIHNRRKLIRILLILVITYAVCWYPLYLINTVDLYFPQYHSTKEMTLFSVVLSHFGCAINPIIYAYGMPGFKQALRKFFHIGDTVGMTTMSMTNNRQSTIGNCSCLMKGNSLAEKERRKASRTASYIQPPRKKSHVRFENIRKISEPPTMSTSHTDVYMSPIRVTKINGFERREYIC</sequence>